<keyword evidence="3" id="KW-0349">Heme</keyword>
<organism evidence="9 10">
    <name type="scientific">Abeliophyllum distichum</name>
    <dbReference type="NCBI Taxonomy" id="126358"/>
    <lineage>
        <taxon>Eukaryota</taxon>
        <taxon>Viridiplantae</taxon>
        <taxon>Streptophyta</taxon>
        <taxon>Embryophyta</taxon>
        <taxon>Tracheophyta</taxon>
        <taxon>Spermatophyta</taxon>
        <taxon>Magnoliopsida</taxon>
        <taxon>eudicotyledons</taxon>
        <taxon>Gunneridae</taxon>
        <taxon>Pentapetalae</taxon>
        <taxon>asterids</taxon>
        <taxon>lamiids</taxon>
        <taxon>Lamiales</taxon>
        <taxon>Oleaceae</taxon>
        <taxon>Forsythieae</taxon>
        <taxon>Abeliophyllum</taxon>
    </lineage>
</organism>
<keyword evidence="7" id="KW-0408">Iron</keyword>
<comment type="caution">
    <text evidence="9">The sequence shown here is derived from an EMBL/GenBank/DDBJ whole genome shotgun (WGS) entry which is preliminary data.</text>
</comment>
<evidence type="ECO:0000313" key="10">
    <source>
        <dbReference type="Proteomes" id="UP001604336"/>
    </source>
</evidence>
<dbReference type="PRINTS" id="PR00359">
    <property type="entry name" value="BP450"/>
</dbReference>
<proteinExistence type="inferred from homology"/>
<dbReference type="InterPro" id="IPR052306">
    <property type="entry name" value="CYP450_71D"/>
</dbReference>
<comment type="subcellular location">
    <subcellularLocation>
        <location evidence="1">Membrane</location>
        <topology evidence="1">Single-pass type II membrane protein</topology>
    </subcellularLocation>
</comment>
<dbReference type="GO" id="GO:0004497">
    <property type="term" value="F:monooxygenase activity"/>
    <property type="evidence" value="ECO:0007669"/>
    <property type="project" value="UniProtKB-KW"/>
</dbReference>
<dbReference type="EMBL" id="JBFOLK010000011">
    <property type="protein sequence ID" value="KAL2475770.1"/>
    <property type="molecule type" value="Genomic_DNA"/>
</dbReference>
<dbReference type="InterPro" id="IPR002397">
    <property type="entry name" value="Cyt_P450_B"/>
</dbReference>
<dbReference type="SUPFAM" id="SSF48264">
    <property type="entry name" value="Cytochrome P450"/>
    <property type="match status" value="1"/>
</dbReference>
<keyword evidence="4" id="KW-0479">Metal-binding</keyword>
<evidence type="ECO:0000256" key="5">
    <source>
        <dbReference type="ARBA" id="ARBA00022968"/>
    </source>
</evidence>
<dbReference type="PANTHER" id="PTHR47953">
    <property type="entry name" value="OS08G0105600 PROTEIN"/>
    <property type="match status" value="1"/>
</dbReference>
<evidence type="ECO:0000256" key="8">
    <source>
        <dbReference type="ARBA" id="ARBA00023033"/>
    </source>
</evidence>
<keyword evidence="6" id="KW-0560">Oxidoreductase</keyword>
<dbReference type="InterPro" id="IPR036396">
    <property type="entry name" value="Cyt_P450_sf"/>
</dbReference>
<reference evidence="10" key="1">
    <citation type="submission" date="2024-07" db="EMBL/GenBank/DDBJ databases">
        <title>Two chromosome-level genome assemblies of Korean endemic species Abeliophyllum distichum and Forsythia ovata (Oleaceae).</title>
        <authorList>
            <person name="Jang H."/>
        </authorList>
    </citation>
    <scope>NUCLEOTIDE SEQUENCE [LARGE SCALE GENOMIC DNA]</scope>
</reference>
<dbReference type="Gene3D" id="1.10.630.10">
    <property type="entry name" value="Cytochrome P450"/>
    <property type="match status" value="1"/>
</dbReference>
<keyword evidence="5" id="KW-0735">Signal-anchor</keyword>
<evidence type="ECO:0000256" key="1">
    <source>
        <dbReference type="ARBA" id="ARBA00004606"/>
    </source>
</evidence>
<dbReference type="Proteomes" id="UP001604336">
    <property type="component" value="Unassembled WGS sequence"/>
</dbReference>
<keyword evidence="10" id="KW-1185">Reference proteome</keyword>
<dbReference type="AlphaFoldDB" id="A0ABD1QHT3"/>
<dbReference type="InterPro" id="IPR001128">
    <property type="entry name" value="Cyt_P450"/>
</dbReference>
<dbReference type="PANTHER" id="PTHR47953:SF16">
    <property type="entry name" value="CYTOCHROME P450 71D8"/>
    <property type="match status" value="1"/>
</dbReference>
<gene>
    <name evidence="9" type="ORF">Adt_36506</name>
</gene>
<keyword evidence="8" id="KW-0503">Monooxygenase</keyword>
<name>A0ABD1QHT3_9LAMI</name>
<evidence type="ECO:0000256" key="4">
    <source>
        <dbReference type="ARBA" id="ARBA00022723"/>
    </source>
</evidence>
<evidence type="ECO:0000256" key="3">
    <source>
        <dbReference type="ARBA" id="ARBA00022617"/>
    </source>
</evidence>
<evidence type="ECO:0000256" key="6">
    <source>
        <dbReference type="ARBA" id="ARBA00023002"/>
    </source>
</evidence>
<sequence>MVIKETLRLHPPAPLLLPKVCTEQTEIDGYDIPMDTKLILNAFAINRDPKYWEDAERFADSGIEFIGPDFEFLTFRGGRRICPGYIIWFGQYRDSSCSTTLPLRLETSRWDEALKIWI</sequence>
<dbReference type="GO" id="GO:0016020">
    <property type="term" value="C:membrane"/>
    <property type="evidence" value="ECO:0007669"/>
    <property type="project" value="UniProtKB-SubCell"/>
</dbReference>
<accession>A0ABD1QHT3</accession>
<dbReference type="GO" id="GO:0046872">
    <property type="term" value="F:metal ion binding"/>
    <property type="evidence" value="ECO:0007669"/>
    <property type="project" value="UniProtKB-KW"/>
</dbReference>
<dbReference type="Pfam" id="PF00067">
    <property type="entry name" value="p450"/>
    <property type="match status" value="1"/>
</dbReference>
<evidence type="ECO:0000313" key="9">
    <source>
        <dbReference type="EMBL" id="KAL2475770.1"/>
    </source>
</evidence>
<comment type="similarity">
    <text evidence="2">Belongs to the cytochrome P450 family.</text>
</comment>
<protein>
    <submittedName>
        <fullName evidence="9">Bifunctional dihydrocamalexate synthase/camalexin synthase</fullName>
    </submittedName>
</protein>
<evidence type="ECO:0000256" key="7">
    <source>
        <dbReference type="ARBA" id="ARBA00023004"/>
    </source>
</evidence>
<evidence type="ECO:0000256" key="2">
    <source>
        <dbReference type="ARBA" id="ARBA00010617"/>
    </source>
</evidence>
<keyword evidence="5" id="KW-0812">Transmembrane</keyword>